<accession>A0A1T4KYE8</accession>
<protein>
    <submittedName>
        <fullName evidence="1">Uncharacterized protein</fullName>
    </submittedName>
</protein>
<evidence type="ECO:0000313" key="2">
    <source>
        <dbReference type="Proteomes" id="UP000190389"/>
    </source>
</evidence>
<name>A0A1T4KYE8_9BACT</name>
<sequence length="107" mass="11563">MEISEIRQLCIDSLSAVPGIVKLHKPSIDLDKPCSDAEECSVLLPDLINVSQSSSGLSIQLAITTLDGVPTKFIISQLFKQLDFLLKKKKLKLSNLTVIVKGVTNAG</sequence>
<organism evidence="1 2">
    <name type="scientific">Mycoplasmopsis verecunda</name>
    <dbReference type="NCBI Taxonomy" id="171291"/>
    <lineage>
        <taxon>Bacteria</taxon>
        <taxon>Bacillati</taxon>
        <taxon>Mycoplasmatota</taxon>
        <taxon>Mycoplasmoidales</taxon>
        <taxon>Metamycoplasmataceae</taxon>
        <taxon>Mycoplasmopsis</taxon>
    </lineage>
</organism>
<dbReference type="Proteomes" id="UP000190389">
    <property type="component" value="Unassembled WGS sequence"/>
</dbReference>
<dbReference type="AlphaFoldDB" id="A0A1T4KYE8"/>
<dbReference type="RefSeq" id="WP_078746998.1">
    <property type="nucleotide sequence ID" value="NZ_CP137850.1"/>
</dbReference>
<dbReference type="OrthoDB" id="400896at2"/>
<reference evidence="2" key="1">
    <citation type="submission" date="2017-02" db="EMBL/GenBank/DDBJ databases">
        <authorList>
            <person name="Varghese N."/>
            <person name="Submissions S."/>
        </authorList>
    </citation>
    <scope>NUCLEOTIDE SEQUENCE [LARGE SCALE GENOMIC DNA]</scope>
    <source>
        <strain evidence="2">ATCC 27862</strain>
    </source>
</reference>
<dbReference type="EMBL" id="FUXF01000005">
    <property type="protein sequence ID" value="SJZ47485.1"/>
    <property type="molecule type" value="Genomic_DNA"/>
</dbReference>
<proteinExistence type="predicted"/>
<evidence type="ECO:0000313" key="1">
    <source>
        <dbReference type="EMBL" id="SJZ47485.1"/>
    </source>
</evidence>
<dbReference type="STRING" id="171291.SAMN02745154_00251"/>
<keyword evidence="2" id="KW-1185">Reference proteome</keyword>
<gene>
    <name evidence="1" type="ORF">SAMN02745154_00251</name>
</gene>